<organism evidence="2 3">
    <name type="scientific">Caballeronia mineralivorans PML1(12)</name>
    <dbReference type="NCBI Taxonomy" id="908627"/>
    <lineage>
        <taxon>Bacteria</taxon>
        <taxon>Pseudomonadati</taxon>
        <taxon>Pseudomonadota</taxon>
        <taxon>Betaproteobacteria</taxon>
        <taxon>Burkholderiales</taxon>
        <taxon>Burkholderiaceae</taxon>
        <taxon>Caballeronia</taxon>
    </lineage>
</organism>
<evidence type="ECO:0000256" key="1">
    <source>
        <dbReference type="SAM" id="MobiDB-lite"/>
    </source>
</evidence>
<dbReference type="EMBL" id="AEJF01000142">
    <property type="protein sequence ID" value="KLU23851.1"/>
    <property type="molecule type" value="Genomic_DNA"/>
</dbReference>
<sequence>MGGEFRFDRFDDGNQTSLQSDMAFEQGEKFRAQSVAALCCKSVKREKWQHGRTPVDERQASAMTMKELACRAPAR</sequence>
<dbReference type="Proteomes" id="UP000035963">
    <property type="component" value="Unassembled WGS sequence"/>
</dbReference>
<keyword evidence="3" id="KW-1185">Reference proteome</keyword>
<evidence type="ECO:0000313" key="3">
    <source>
        <dbReference type="Proteomes" id="UP000035963"/>
    </source>
</evidence>
<gene>
    <name evidence="2" type="ORF">EOS_23170</name>
</gene>
<evidence type="ECO:0000313" key="2">
    <source>
        <dbReference type="EMBL" id="KLU23851.1"/>
    </source>
</evidence>
<comment type="caution">
    <text evidence="2">The sequence shown here is derived from an EMBL/GenBank/DDBJ whole genome shotgun (WGS) entry which is preliminary data.</text>
</comment>
<proteinExistence type="predicted"/>
<dbReference type="PATRIC" id="fig|908627.4.peg.5168"/>
<feature type="region of interest" description="Disordered" evidence="1">
    <location>
        <begin position="51"/>
        <end position="75"/>
    </location>
</feature>
<name>A0A0J1CU39_9BURK</name>
<accession>A0A0J1CU39</accession>
<reference evidence="2 3" key="1">
    <citation type="journal article" date="2015" name="Genome Announc.">
        <title>Draft Genome Sequence of Burkholderia sp. Strain PML1(12), an Ectomycorrhizosphere-Inhabiting Bacterium with Effective Mineral-Weathering Ability.</title>
        <authorList>
            <person name="Uroz S."/>
            <person name="Oger P."/>
        </authorList>
    </citation>
    <scope>NUCLEOTIDE SEQUENCE [LARGE SCALE GENOMIC DNA]</scope>
    <source>
        <strain evidence="3">PML1(12)</strain>
    </source>
</reference>
<dbReference type="AlphaFoldDB" id="A0A0J1CU39"/>
<protein>
    <submittedName>
        <fullName evidence="2">Uncharacterized protein</fullName>
    </submittedName>
</protein>